<comment type="catalytic activity">
    <reaction evidence="9">
        <text>malonyl-[ACP] + acetyl-CoA + H(+) = 3-oxobutanoyl-[ACP] + CO2 + CoA</text>
        <dbReference type="Rhea" id="RHEA:12080"/>
        <dbReference type="Rhea" id="RHEA-COMP:9623"/>
        <dbReference type="Rhea" id="RHEA-COMP:9625"/>
        <dbReference type="ChEBI" id="CHEBI:15378"/>
        <dbReference type="ChEBI" id="CHEBI:16526"/>
        <dbReference type="ChEBI" id="CHEBI:57287"/>
        <dbReference type="ChEBI" id="CHEBI:57288"/>
        <dbReference type="ChEBI" id="CHEBI:78449"/>
        <dbReference type="ChEBI" id="CHEBI:78450"/>
        <dbReference type="EC" id="2.3.1.180"/>
    </reaction>
</comment>
<keyword evidence="8 9" id="KW-0012">Acyltransferase</keyword>
<dbReference type="HAMAP" id="MF_01815">
    <property type="entry name" value="FabH"/>
    <property type="match status" value="1"/>
</dbReference>
<evidence type="ECO:0000256" key="8">
    <source>
        <dbReference type="ARBA" id="ARBA00023315"/>
    </source>
</evidence>
<keyword evidence="4 9" id="KW-0276">Fatty acid metabolism</keyword>
<feature type="region of interest" description="ACP-binding" evidence="9">
    <location>
        <begin position="248"/>
        <end position="252"/>
    </location>
</feature>
<evidence type="ECO:0000256" key="2">
    <source>
        <dbReference type="ARBA" id="ARBA00022516"/>
    </source>
</evidence>
<comment type="pathway">
    <text evidence="9">Lipid metabolism; fatty acid biosynthesis.</text>
</comment>
<dbReference type="InterPro" id="IPR016039">
    <property type="entry name" value="Thiolase-like"/>
</dbReference>
<evidence type="ECO:0000256" key="1">
    <source>
        <dbReference type="ARBA" id="ARBA00008642"/>
    </source>
</evidence>
<evidence type="ECO:0000256" key="3">
    <source>
        <dbReference type="ARBA" id="ARBA00022679"/>
    </source>
</evidence>
<dbReference type="PANTHER" id="PTHR43091">
    <property type="entry name" value="3-OXOACYL-[ACYL-CARRIER-PROTEIN] SYNTHASE"/>
    <property type="match status" value="1"/>
</dbReference>
<dbReference type="CDD" id="cd00830">
    <property type="entry name" value="KAS_III"/>
    <property type="match status" value="1"/>
</dbReference>
<gene>
    <name evidence="9" type="primary">fabH</name>
    <name evidence="12" type="ORF">ABN611_15905</name>
</gene>
<keyword evidence="6 9" id="KW-0275">Fatty acid biosynthesis</keyword>
<dbReference type="EMBL" id="CP158165">
    <property type="protein sequence ID" value="XBV27873.1"/>
    <property type="molecule type" value="Genomic_DNA"/>
</dbReference>
<dbReference type="InterPro" id="IPR004655">
    <property type="entry name" value="FabH"/>
</dbReference>
<proteinExistence type="inferred from homology"/>
<accession>A0AAU7TMI7</accession>
<dbReference type="PANTHER" id="PTHR43091:SF1">
    <property type="entry name" value="BETA-KETOACYL-[ACYL-CARRIER-PROTEIN] SYNTHASE III, CHLOROPLASTIC"/>
    <property type="match status" value="1"/>
</dbReference>
<evidence type="ECO:0000256" key="6">
    <source>
        <dbReference type="ARBA" id="ARBA00023160"/>
    </source>
</evidence>
<keyword evidence="3 9" id="KW-0808">Transferase</keyword>
<sequence>MTGSRVVALGHYQPERVLTNDELATMVETNDEWIQSRVGIRERRIAAPDESVDEMAWRAADKALANAGVDATEIDYVVVATCTAIDRSPNIAARVAARLGLGHPAAIDLNTACSGFAYALATADQAIRAGAATKAIVIGVEKLSDWTDWTDRTTCVLIGDGAGAAVLVPDDTDGSGDSDQVAGVGPVVWGSVPEMSDAVRIEGREGPFQQEGLSVFRWATTQLPEIAQQVCERAGLKPEDLGGVVLHQANLRIIEPLAKRLGAVNAVVAKDVVESGNTSAASIPIALSKLVEKREIPSGAPVLLFGFGGGLSYAGQVIRCP</sequence>
<comment type="subcellular location">
    <subcellularLocation>
        <location evidence="9">Cytoplasm</location>
    </subcellularLocation>
</comment>
<dbReference type="GO" id="GO:0004315">
    <property type="term" value="F:3-oxoacyl-[acyl-carrier-protein] synthase activity"/>
    <property type="evidence" value="ECO:0007669"/>
    <property type="project" value="InterPro"/>
</dbReference>
<comment type="function">
    <text evidence="9">Catalyzes the condensation reaction of fatty acid synthesis by the addition to an acyl acceptor of two carbons from malonyl-ACP. Catalyzes the first condensation reaction which initiates fatty acid synthesis and may therefore play a role in governing the total rate of fatty acid production. Possesses both acetoacetyl-ACP synthase and acetyl transacylase activities. Its substrate specificity determines the biosynthesis of branched-chain and/or straight-chain of fatty acids.</text>
</comment>
<comment type="similarity">
    <text evidence="1 9">Belongs to the thiolase-like superfamily. FabH family.</text>
</comment>
<evidence type="ECO:0000259" key="11">
    <source>
        <dbReference type="Pfam" id="PF08545"/>
    </source>
</evidence>
<keyword evidence="5 9" id="KW-0443">Lipid metabolism</keyword>
<dbReference type="SUPFAM" id="SSF53901">
    <property type="entry name" value="Thiolase-like"/>
    <property type="match status" value="1"/>
</dbReference>
<keyword evidence="2 9" id="KW-0444">Lipid biosynthesis</keyword>
<dbReference type="NCBIfam" id="NF006829">
    <property type="entry name" value="PRK09352.1"/>
    <property type="match status" value="1"/>
</dbReference>
<comment type="domain">
    <text evidence="9">The last Arg residue of the ACP-binding site is essential for the weak association between ACP/AcpP and FabH.</text>
</comment>
<evidence type="ECO:0000256" key="9">
    <source>
        <dbReference type="HAMAP-Rule" id="MF_01815"/>
    </source>
</evidence>
<dbReference type="InterPro" id="IPR013747">
    <property type="entry name" value="ACP_syn_III_C"/>
</dbReference>
<evidence type="ECO:0000256" key="5">
    <source>
        <dbReference type="ARBA" id="ARBA00023098"/>
    </source>
</evidence>
<evidence type="ECO:0000313" key="12">
    <source>
        <dbReference type="EMBL" id="XBV27873.1"/>
    </source>
</evidence>
<reference evidence="12" key="1">
    <citation type="submission" date="2024-06" db="EMBL/GenBank/DDBJ databases">
        <title>Kribbella sp. strain HUAS MG21 genome sequences.</title>
        <authorList>
            <person name="Mo P."/>
        </authorList>
    </citation>
    <scope>NUCLEOTIDE SEQUENCE</scope>
    <source>
        <strain evidence="12">HUAS MG21</strain>
    </source>
</reference>
<name>A0AAU7TMI7_9ACTN</name>
<protein>
    <recommendedName>
        <fullName evidence="9">Beta-ketoacyl-[acyl-carrier-protein] synthase III</fullName>
        <shortName evidence="9">Beta-ketoacyl-ACP synthase III</shortName>
        <shortName evidence="9">KAS III</shortName>
        <ecNumber evidence="9">2.3.1.180</ecNumber>
    </recommendedName>
    <alternativeName>
        <fullName evidence="9">3-oxoacyl-[acyl-carrier-protein] synthase 3</fullName>
    </alternativeName>
    <alternativeName>
        <fullName evidence="9">3-oxoacyl-[acyl-carrier-protein] synthase III</fullName>
    </alternativeName>
</protein>
<dbReference type="Pfam" id="PF08541">
    <property type="entry name" value="ACP_syn_III_C"/>
    <property type="match status" value="1"/>
</dbReference>
<organism evidence="12">
    <name type="scientific">Kribbella sp. HUAS MG21</name>
    <dbReference type="NCBI Taxonomy" id="3160966"/>
    <lineage>
        <taxon>Bacteria</taxon>
        <taxon>Bacillati</taxon>
        <taxon>Actinomycetota</taxon>
        <taxon>Actinomycetes</taxon>
        <taxon>Propionibacteriales</taxon>
        <taxon>Kribbellaceae</taxon>
        <taxon>Kribbella</taxon>
    </lineage>
</organism>
<evidence type="ECO:0000256" key="7">
    <source>
        <dbReference type="ARBA" id="ARBA00023268"/>
    </source>
</evidence>
<keyword evidence="9" id="KW-0963">Cytoplasm</keyword>
<dbReference type="GO" id="GO:0006633">
    <property type="term" value="P:fatty acid biosynthetic process"/>
    <property type="evidence" value="ECO:0007669"/>
    <property type="project" value="UniProtKB-UniRule"/>
</dbReference>
<dbReference type="GO" id="GO:0005737">
    <property type="term" value="C:cytoplasm"/>
    <property type="evidence" value="ECO:0007669"/>
    <property type="project" value="UniProtKB-SubCell"/>
</dbReference>
<dbReference type="InterPro" id="IPR013751">
    <property type="entry name" value="ACP_syn_III_N"/>
</dbReference>
<evidence type="ECO:0000259" key="10">
    <source>
        <dbReference type="Pfam" id="PF08541"/>
    </source>
</evidence>
<keyword evidence="7 9" id="KW-0511">Multifunctional enzyme</keyword>
<dbReference type="GO" id="GO:0033818">
    <property type="term" value="F:beta-ketoacyl-acyl-carrier-protein synthase III activity"/>
    <property type="evidence" value="ECO:0007669"/>
    <property type="project" value="UniProtKB-UniRule"/>
</dbReference>
<feature type="active site" evidence="9">
    <location>
        <position position="277"/>
    </location>
</feature>
<dbReference type="Pfam" id="PF08545">
    <property type="entry name" value="ACP_syn_III"/>
    <property type="match status" value="1"/>
</dbReference>
<dbReference type="Gene3D" id="3.40.47.10">
    <property type="match status" value="1"/>
</dbReference>
<feature type="domain" description="Beta-ketoacyl-[acyl-carrier-protein] synthase III C-terminal" evidence="10">
    <location>
        <begin position="231"/>
        <end position="319"/>
    </location>
</feature>
<feature type="active site" evidence="9">
    <location>
        <position position="113"/>
    </location>
</feature>
<evidence type="ECO:0000256" key="4">
    <source>
        <dbReference type="ARBA" id="ARBA00022832"/>
    </source>
</evidence>
<dbReference type="AlphaFoldDB" id="A0AAU7TMI7"/>
<dbReference type="RefSeq" id="WP_350280653.1">
    <property type="nucleotide sequence ID" value="NZ_CP158165.1"/>
</dbReference>
<feature type="domain" description="Beta-ketoacyl-[acyl-carrier-protein] synthase III N-terminal" evidence="11">
    <location>
        <begin position="107"/>
        <end position="174"/>
    </location>
</feature>
<dbReference type="NCBIfam" id="TIGR00747">
    <property type="entry name" value="fabH"/>
    <property type="match status" value="1"/>
</dbReference>
<dbReference type="EC" id="2.3.1.180" evidence="9"/>
<comment type="subunit">
    <text evidence="9">Homodimer.</text>
</comment>
<feature type="active site" evidence="9">
    <location>
        <position position="247"/>
    </location>
</feature>